<dbReference type="Proteomes" id="UP000823868">
    <property type="component" value="Unassembled WGS sequence"/>
</dbReference>
<evidence type="ECO:0000259" key="1">
    <source>
        <dbReference type="Pfam" id="PF01966"/>
    </source>
</evidence>
<dbReference type="EMBL" id="DXDX01000197">
    <property type="protein sequence ID" value="HIY22384.1"/>
    <property type="molecule type" value="Genomic_DNA"/>
</dbReference>
<feature type="domain" description="HD" evidence="1">
    <location>
        <begin position="39"/>
        <end position="141"/>
    </location>
</feature>
<dbReference type="Gene3D" id="1.10.3210.10">
    <property type="entry name" value="Hypothetical protein af1432"/>
    <property type="match status" value="1"/>
</dbReference>
<accession>A0A9D2BZP5</accession>
<reference evidence="2" key="2">
    <citation type="submission" date="2021-04" db="EMBL/GenBank/DDBJ databases">
        <authorList>
            <person name="Gilroy R."/>
        </authorList>
    </citation>
    <scope>NUCLEOTIDE SEQUENCE</scope>
    <source>
        <strain evidence="2">ChiBcec16_6824</strain>
    </source>
</reference>
<dbReference type="InterPro" id="IPR006674">
    <property type="entry name" value="HD_domain"/>
</dbReference>
<comment type="caution">
    <text evidence="2">The sequence shown here is derived from an EMBL/GenBank/DDBJ whole genome shotgun (WGS) entry which is preliminary data.</text>
</comment>
<gene>
    <name evidence="2" type="ORF">H9841_10865</name>
</gene>
<reference evidence="2" key="1">
    <citation type="journal article" date="2021" name="PeerJ">
        <title>Extensive microbial diversity within the chicken gut microbiome revealed by metagenomics and culture.</title>
        <authorList>
            <person name="Gilroy R."/>
            <person name="Ravi A."/>
            <person name="Getino M."/>
            <person name="Pursley I."/>
            <person name="Horton D.L."/>
            <person name="Alikhan N.F."/>
            <person name="Baker D."/>
            <person name="Gharbi K."/>
            <person name="Hall N."/>
            <person name="Watson M."/>
            <person name="Adriaenssens E.M."/>
            <person name="Foster-Nyarko E."/>
            <person name="Jarju S."/>
            <person name="Secka A."/>
            <person name="Antonio M."/>
            <person name="Oren A."/>
            <person name="Chaudhuri R.R."/>
            <person name="La Ragione R."/>
            <person name="Hildebrand F."/>
            <person name="Pallen M.J."/>
        </authorList>
    </citation>
    <scope>NUCLEOTIDE SEQUENCE</scope>
    <source>
        <strain evidence="2">ChiBcec16_6824</strain>
    </source>
</reference>
<evidence type="ECO:0000313" key="3">
    <source>
        <dbReference type="Proteomes" id="UP000823868"/>
    </source>
</evidence>
<dbReference type="SUPFAM" id="SSF109604">
    <property type="entry name" value="HD-domain/PDEase-like"/>
    <property type="match status" value="1"/>
</dbReference>
<dbReference type="InterPro" id="IPR003607">
    <property type="entry name" value="HD/PDEase_dom"/>
</dbReference>
<evidence type="ECO:0000313" key="2">
    <source>
        <dbReference type="EMBL" id="HIY22384.1"/>
    </source>
</evidence>
<sequence>MWNWKIQEDYLEEVADLLAHPEVRGMEELPQHASGVSCLHHSLLVSYFSFRLCRRLGLDARAAARGGLLHDFYLYNWQDKATHPDVSHAFDHPLVALENARARFPLTPKEEDIIATHMFPLALSRPYRCGESLVVSTMDKVCALAELLHLFPAPSAAPALAAPSRM</sequence>
<organism evidence="2 3">
    <name type="scientific">Candidatus Flavonifractor merdigallinarum</name>
    <dbReference type="NCBI Taxonomy" id="2838589"/>
    <lineage>
        <taxon>Bacteria</taxon>
        <taxon>Bacillati</taxon>
        <taxon>Bacillota</taxon>
        <taxon>Clostridia</taxon>
        <taxon>Eubacteriales</taxon>
        <taxon>Oscillospiraceae</taxon>
        <taxon>Flavonifractor</taxon>
    </lineage>
</organism>
<protein>
    <submittedName>
        <fullName evidence="2">HDIG domain-containing protein</fullName>
    </submittedName>
</protein>
<dbReference type="NCBIfam" id="TIGR00277">
    <property type="entry name" value="HDIG"/>
    <property type="match status" value="1"/>
</dbReference>
<dbReference type="AlphaFoldDB" id="A0A9D2BZP5"/>
<name>A0A9D2BZP5_9FIRM</name>
<dbReference type="InterPro" id="IPR006675">
    <property type="entry name" value="HDIG_dom"/>
</dbReference>
<proteinExistence type="predicted"/>
<dbReference type="CDD" id="cd00077">
    <property type="entry name" value="HDc"/>
    <property type="match status" value="1"/>
</dbReference>
<dbReference type="Pfam" id="PF01966">
    <property type="entry name" value="HD"/>
    <property type="match status" value="1"/>
</dbReference>